<keyword evidence="5" id="KW-0479">Metal-binding</keyword>
<evidence type="ECO:0000256" key="4">
    <source>
        <dbReference type="ARBA" id="ARBA00022722"/>
    </source>
</evidence>
<dbReference type="PANTHER" id="PTHR22930">
    <property type="match status" value="1"/>
</dbReference>
<sequence length="355" mass="40269">MWSSDSDSSDLEILFALSDWDDSDDSRDDEIALVRYKNRVNYTKTLDAHEFLLRFRLDKTQVESLLGEIYPHLRESGARNNGISPLHQLLLTLRFYALGSLVSVGQFIGVSKSAANQIVRNVSCAITNLCSKYICINNTTEDFYKIAQFPQVLGVIDCTHIRIHISRRKVPEEYKNRKGSYSINVQAVCDANLMFMNIDSKWSGSTHDATIFANSVLKAQCEKKLYGNKWLLGDNAYPLKPYLLTPILNPQSKSEELYNESHKKTRDCIEQCFDLWKRRFPALGLIIRTSILSANAVIIATAILHNICMTNNVEDVPPEVKIPDGEQVPVQDALEVPKNIELETLLANHFKVEDI</sequence>
<comment type="caution">
    <text evidence="9">The sequence shown here is derived from an EMBL/GenBank/DDBJ whole genome shotgun (WGS) entry which is preliminary data.</text>
</comment>
<feature type="domain" description="DDE Tnp4" evidence="8">
    <location>
        <begin position="156"/>
        <end position="306"/>
    </location>
</feature>
<dbReference type="Pfam" id="PF13359">
    <property type="entry name" value="DDE_Tnp_4"/>
    <property type="match status" value="1"/>
</dbReference>
<evidence type="ECO:0000313" key="9">
    <source>
        <dbReference type="EMBL" id="CAH2230139.1"/>
    </source>
</evidence>
<keyword evidence="4" id="KW-0540">Nuclease</keyword>
<comment type="similarity">
    <text evidence="3">Belongs to the HARBI1 family.</text>
</comment>
<dbReference type="GO" id="GO:0005634">
    <property type="term" value="C:nucleus"/>
    <property type="evidence" value="ECO:0007669"/>
    <property type="project" value="UniProtKB-SubCell"/>
</dbReference>
<dbReference type="Proteomes" id="UP000838756">
    <property type="component" value="Unassembled WGS sequence"/>
</dbReference>
<reference evidence="9" key="1">
    <citation type="submission" date="2022-03" db="EMBL/GenBank/DDBJ databases">
        <authorList>
            <person name="Lindestad O."/>
        </authorList>
    </citation>
    <scope>NUCLEOTIDE SEQUENCE</scope>
</reference>
<dbReference type="PANTHER" id="PTHR22930:SF267">
    <property type="entry name" value="NUCLEASE HARBI1-RELATED"/>
    <property type="match status" value="1"/>
</dbReference>
<evidence type="ECO:0000259" key="8">
    <source>
        <dbReference type="Pfam" id="PF13359"/>
    </source>
</evidence>
<keyword evidence="6" id="KW-0378">Hydrolase</keyword>
<dbReference type="InterPro" id="IPR045249">
    <property type="entry name" value="HARBI1-like"/>
</dbReference>
<evidence type="ECO:0000256" key="2">
    <source>
        <dbReference type="ARBA" id="ARBA00004123"/>
    </source>
</evidence>
<evidence type="ECO:0000256" key="3">
    <source>
        <dbReference type="ARBA" id="ARBA00006958"/>
    </source>
</evidence>
<evidence type="ECO:0000313" key="10">
    <source>
        <dbReference type="Proteomes" id="UP000838756"/>
    </source>
</evidence>
<keyword evidence="10" id="KW-1185">Reference proteome</keyword>
<dbReference type="OrthoDB" id="2430314at2759"/>
<gene>
    <name evidence="9" type="primary">jg12489</name>
    <name evidence="9" type="ORF">PAEG_LOCUS9400</name>
</gene>
<evidence type="ECO:0000256" key="6">
    <source>
        <dbReference type="ARBA" id="ARBA00022801"/>
    </source>
</evidence>
<dbReference type="InterPro" id="IPR027806">
    <property type="entry name" value="HARBI1_dom"/>
</dbReference>
<dbReference type="EMBL" id="CAKXAJ010024778">
    <property type="protein sequence ID" value="CAH2230139.1"/>
    <property type="molecule type" value="Genomic_DNA"/>
</dbReference>
<keyword evidence="7" id="KW-0539">Nucleus</keyword>
<evidence type="ECO:0000256" key="5">
    <source>
        <dbReference type="ARBA" id="ARBA00022723"/>
    </source>
</evidence>
<evidence type="ECO:0000256" key="7">
    <source>
        <dbReference type="ARBA" id="ARBA00023242"/>
    </source>
</evidence>
<dbReference type="GO" id="GO:0004518">
    <property type="term" value="F:nuclease activity"/>
    <property type="evidence" value="ECO:0007669"/>
    <property type="project" value="UniProtKB-KW"/>
</dbReference>
<accession>A0A8S4R8N9</accession>
<organism evidence="9 10">
    <name type="scientific">Pararge aegeria aegeria</name>
    <dbReference type="NCBI Taxonomy" id="348720"/>
    <lineage>
        <taxon>Eukaryota</taxon>
        <taxon>Metazoa</taxon>
        <taxon>Ecdysozoa</taxon>
        <taxon>Arthropoda</taxon>
        <taxon>Hexapoda</taxon>
        <taxon>Insecta</taxon>
        <taxon>Pterygota</taxon>
        <taxon>Neoptera</taxon>
        <taxon>Endopterygota</taxon>
        <taxon>Lepidoptera</taxon>
        <taxon>Glossata</taxon>
        <taxon>Ditrysia</taxon>
        <taxon>Papilionoidea</taxon>
        <taxon>Nymphalidae</taxon>
        <taxon>Satyrinae</taxon>
        <taxon>Satyrini</taxon>
        <taxon>Parargina</taxon>
        <taxon>Pararge</taxon>
    </lineage>
</organism>
<evidence type="ECO:0000256" key="1">
    <source>
        <dbReference type="ARBA" id="ARBA00001968"/>
    </source>
</evidence>
<protein>
    <submittedName>
        <fullName evidence="9">Jg12489 protein</fullName>
    </submittedName>
</protein>
<comment type="cofactor">
    <cofactor evidence="1">
        <name>a divalent metal cation</name>
        <dbReference type="ChEBI" id="CHEBI:60240"/>
    </cofactor>
</comment>
<dbReference type="AlphaFoldDB" id="A0A8S4R8N9"/>
<comment type="subcellular location">
    <subcellularLocation>
        <location evidence="2">Nucleus</location>
    </subcellularLocation>
</comment>
<proteinExistence type="inferred from homology"/>
<dbReference type="GO" id="GO:0046872">
    <property type="term" value="F:metal ion binding"/>
    <property type="evidence" value="ECO:0007669"/>
    <property type="project" value="UniProtKB-KW"/>
</dbReference>
<name>A0A8S4R8N9_9NEOP</name>
<dbReference type="GO" id="GO:0016787">
    <property type="term" value="F:hydrolase activity"/>
    <property type="evidence" value="ECO:0007669"/>
    <property type="project" value="UniProtKB-KW"/>
</dbReference>